<sequence>MEGGGPVPFDTVLVANRGEIAVRVIRTLRAMGIRSVAVYSDADAGSRHVRDADVAVRLGPAPARDSYLNIERVVEAAVRTGAQAVHPGYGFLSENPAFAAALDAAGIVFLGPPVRAIEIMGDKIAAKNAVSAFGVPVVPGIARPGLTDAELIDAATEIGYPVLVKPSAGGGGKGMRRVDEPGQLAAALVSARREAASAFGDDTLFLERFVTRPRHIEVQILADRFGHVLHLGERECSLQRRHQKVIEEAPSPLLDAATRARIGAAACATARSVDYVGAGTVEFIVSAERPGEFFFMEMNTRLQVEHPVTELITGVDLVESQVRIGAGQKLAVEQSDIRLSGHAIEARVYAEDPGRDFLPTGGTVLALSEPDGAGVRVDSGLRAGAVIGSDYDPMLAKVIAHAPDRAGAIAALDRALGDTQVLGVQTNVDFLRFLLADADVVAGRLDTALLDERAVDYAPAPAPDDRFIAAAVLDWLRRWPADPQGPWDIPDGWRIGAPAPTTIRLSDGDRRAHVYIAGRPDRAEAWIQDEATEQAPATPARHTLSATLEGTELTLVLDGVRRGYRVAEGEGRLWIAADRSGGVASLRIVAEIAARAAADHVGEAEIRSPMPGSVIAAPAASGAVVAAGDPIVVVEAMKMEHTLTAPAAGTVELLVDPGTQVQLDQLLARIVPADQPEASSDQPAGESR</sequence>
<evidence type="ECO:0000256" key="7">
    <source>
        <dbReference type="ARBA" id="ARBA00048501"/>
    </source>
</evidence>
<dbReference type="PROSITE" id="PS00866">
    <property type="entry name" value="CPSASE_1"/>
    <property type="match status" value="1"/>
</dbReference>
<evidence type="ECO:0000259" key="11">
    <source>
        <dbReference type="PROSITE" id="PS50979"/>
    </source>
</evidence>
<feature type="domain" description="Lipoyl-binding" evidence="9">
    <location>
        <begin position="596"/>
        <end position="671"/>
    </location>
</feature>
<dbReference type="InterPro" id="IPR000089">
    <property type="entry name" value="Biotin_lipoyl"/>
</dbReference>
<dbReference type="InterPro" id="IPR016185">
    <property type="entry name" value="PreATP-grasp_dom_sf"/>
</dbReference>
<dbReference type="Pfam" id="PF21139">
    <property type="entry name" value="BT_MCC_alpha"/>
    <property type="match status" value="1"/>
</dbReference>
<evidence type="ECO:0000313" key="12">
    <source>
        <dbReference type="EMBL" id="MBU3061399.1"/>
    </source>
</evidence>
<keyword evidence="3" id="KW-0436">Ligase</keyword>
<dbReference type="Gene3D" id="3.30.700.40">
    <property type="match status" value="1"/>
</dbReference>
<evidence type="ECO:0000256" key="6">
    <source>
        <dbReference type="ARBA" id="ARBA00023267"/>
    </source>
</evidence>
<dbReference type="SUPFAM" id="SSF51246">
    <property type="entry name" value="Rudiment single hybrid motif"/>
    <property type="match status" value="1"/>
</dbReference>
<comment type="catalytic activity">
    <reaction evidence="7">
        <text>N(6)-biotinyl-L-lysyl-[protein] + hydrogencarbonate + ATP = N(6)-carboxybiotinyl-L-lysyl-[protein] + ADP + phosphate + H(+)</text>
        <dbReference type="Rhea" id="RHEA:13501"/>
        <dbReference type="Rhea" id="RHEA-COMP:10505"/>
        <dbReference type="Rhea" id="RHEA-COMP:10506"/>
        <dbReference type="ChEBI" id="CHEBI:15378"/>
        <dbReference type="ChEBI" id="CHEBI:17544"/>
        <dbReference type="ChEBI" id="CHEBI:30616"/>
        <dbReference type="ChEBI" id="CHEBI:43474"/>
        <dbReference type="ChEBI" id="CHEBI:83144"/>
        <dbReference type="ChEBI" id="CHEBI:83145"/>
        <dbReference type="ChEBI" id="CHEBI:456216"/>
        <dbReference type="EC" id="6.3.4.14"/>
    </reaction>
    <physiologicalReaction direction="left-to-right" evidence="7">
        <dbReference type="Rhea" id="RHEA:13502"/>
    </physiologicalReaction>
</comment>
<evidence type="ECO:0000256" key="5">
    <source>
        <dbReference type="ARBA" id="ARBA00022840"/>
    </source>
</evidence>
<evidence type="ECO:0000313" key="13">
    <source>
        <dbReference type="Proteomes" id="UP000733379"/>
    </source>
</evidence>
<dbReference type="InterPro" id="IPR005481">
    <property type="entry name" value="BC-like_N"/>
</dbReference>
<dbReference type="InterPro" id="IPR005482">
    <property type="entry name" value="Biotin_COase_C"/>
</dbReference>
<dbReference type="InterPro" id="IPR011053">
    <property type="entry name" value="Single_hybrid_motif"/>
</dbReference>
<dbReference type="PANTHER" id="PTHR18866:SF33">
    <property type="entry name" value="METHYLCROTONOYL-COA CARBOXYLASE SUBUNIT ALPHA, MITOCHONDRIAL-RELATED"/>
    <property type="match status" value="1"/>
</dbReference>
<feature type="domain" description="ATP-grasp" evidence="10">
    <location>
        <begin position="127"/>
        <end position="326"/>
    </location>
</feature>
<keyword evidence="6" id="KW-0092">Biotin</keyword>
<comment type="cofactor">
    <cofactor evidence="1">
        <name>biotin</name>
        <dbReference type="ChEBI" id="CHEBI:57586"/>
    </cofactor>
</comment>
<evidence type="ECO:0000256" key="2">
    <source>
        <dbReference type="ARBA" id="ARBA00013263"/>
    </source>
</evidence>
<name>A0ABS6ATN9_9NOCA</name>
<dbReference type="Gene3D" id="2.40.50.100">
    <property type="match status" value="1"/>
</dbReference>
<gene>
    <name evidence="12" type="ORF">KO481_07665</name>
</gene>
<dbReference type="InterPro" id="IPR011764">
    <property type="entry name" value="Biotin_carboxylation_dom"/>
</dbReference>
<proteinExistence type="predicted"/>
<evidence type="ECO:0000259" key="9">
    <source>
        <dbReference type="PROSITE" id="PS50968"/>
    </source>
</evidence>
<dbReference type="Gene3D" id="3.30.470.20">
    <property type="entry name" value="ATP-grasp fold, B domain"/>
    <property type="match status" value="1"/>
</dbReference>
<dbReference type="EMBL" id="JAHKNI010000002">
    <property type="protein sequence ID" value="MBU3061399.1"/>
    <property type="molecule type" value="Genomic_DNA"/>
</dbReference>
<dbReference type="InterPro" id="IPR011761">
    <property type="entry name" value="ATP-grasp"/>
</dbReference>
<dbReference type="InterPro" id="IPR001882">
    <property type="entry name" value="Biotin_BS"/>
</dbReference>
<dbReference type="SUPFAM" id="SSF51230">
    <property type="entry name" value="Single hybrid motif"/>
    <property type="match status" value="1"/>
</dbReference>
<dbReference type="Pfam" id="PF00364">
    <property type="entry name" value="Biotin_lipoyl"/>
    <property type="match status" value="1"/>
</dbReference>
<dbReference type="InterPro" id="IPR048429">
    <property type="entry name" value="MCC_alpha_BT"/>
</dbReference>
<dbReference type="SMART" id="SM00878">
    <property type="entry name" value="Biotin_carb_C"/>
    <property type="match status" value="1"/>
</dbReference>
<dbReference type="Pfam" id="PF02786">
    <property type="entry name" value="CPSase_L_D2"/>
    <property type="match status" value="1"/>
</dbReference>
<dbReference type="InterPro" id="IPR011054">
    <property type="entry name" value="Rudment_hybrid_motif"/>
</dbReference>
<evidence type="ECO:0000256" key="8">
    <source>
        <dbReference type="PROSITE-ProRule" id="PRU00409"/>
    </source>
</evidence>
<accession>A0ABS6ATN9</accession>
<dbReference type="InterPro" id="IPR005479">
    <property type="entry name" value="CPAse_ATP-bd"/>
</dbReference>
<evidence type="ECO:0000256" key="4">
    <source>
        <dbReference type="ARBA" id="ARBA00022741"/>
    </source>
</evidence>
<dbReference type="Pfam" id="PF00289">
    <property type="entry name" value="Biotin_carb_N"/>
    <property type="match status" value="1"/>
</dbReference>
<dbReference type="Proteomes" id="UP000733379">
    <property type="component" value="Unassembled WGS sequence"/>
</dbReference>
<keyword evidence="5 8" id="KW-0067">ATP-binding</keyword>
<keyword evidence="4 8" id="KW-0547">Nucleotide-binding</keyword>
<protein>
    <recommendedName>
        <fullName evidence="2">biotin carboxylase</fullName>
        <ecNumber evidence="2">6.3.4.14</ecNumber>
    </recommendedName>
</protein>
<dbReference type="EC" id="6.3.4.14" evidence="2"/>
<reference evidence="12 13" key="1">
    <citation type="submission" date="2021-06" db="EMBL/GenBank/DDBJ databases">
        <title>Actinomycetes sequencing.</title>
        <authorList>
            <person name="Shan Q."/>
        </authorList>
    </citation>
    <scope>NUCLEOTIDE SEQUENCE [LARGE SCALE GENOMIC DNA]</scope>
    <source>
        <strain evidence="12 13">NEAU-G5</strain>
    </source>
</reference>
<dbReference type="PANTHER" id="PTHR18866">
    <property type="entry name" value="CARBOXYLASE:PYRUVATE/ACETYL-COA/PROPIONYL-COA CARBOXYLASE"/>
    <property type="match status" value="1"/>
</dbReference>
<feature type="domain" description="Biotin carboxylation" evidence="11">
    <location>
        <begin position="8"/>
        <end position="455"/>
    </location>
</feature>
<evidence type="ECO:0000259" key="10">
    <source>
        <dbReference type="PROSITE" id="PS50975"/>
    </source>
</evidence>
<dbReference type="SUPFAM" id="SSF56059">
    <property type="entry name" value="Glutathione synthetase ATP-binding domain-like"/>
    <property type="match status" value="1"/>
</dbReference>
<evidence type="ECO:0000256" key="3">
    <source>
        <dbReference type="ARBA" id="ARBA00022598"/>
    </source>
</evidence>
<evidence type="ECO:0000256" key="1">
    <source>
        <dbReference type="ARBA" id="ARBA00001953"/>
    </source>
</evidence>
<comment type="caution">
    <text evidence="12">The sequence shown here is derived from an EMBL/GenBank/DDBJ whole genome shotgun (WGS) entry which is preliminary data.</text>
</comment>
<dbReference type="InterPro" id="IPR050856">
    <property type="entry name" value="Biotin_carboxylase_complex"/>
</dbReference>
<organism evidence="12 13">
    <name type="scientific">Nocardia albiluteola</name>
    <dbReference type="NCBI Taxonomy" id="2842303"/>
    <lineage>
        <taxon>Bacteria</taxon>
        <taxon>Bacillati</taxon>
        <taxon>Actinomycetota</taxon>
        <taxon>Actinomycetes</taxon>
        <taxon>Mycobacteriales</taxon>
        <taxon>Nocardiaceae</taxon>
        <taxon>Nocardia</taxon>
    </lineage>
</organism>
<dbReference type="PROSITE" id="PS50975">
    <property type="entry name" value="ATP_GRASP"/>
    <property type="match status" value="1"/>
</dbReference>
<dbReference type="RefSeq" id="WP_215916673.1">
    <property type="nucleotide sequence ID" value="NZ_JAHKNI010000002.1"/>
</dbReference>
<dbReference type="PROSITE" id="PS00867">
    <property type="entry name" value="CPSASE_2"/>
    <property type="match status" value="1"/>
</dbReference>
<dbReference type="Pfam" id="PF02785">
    <property type="entry name" value="Biotin_carb_C"/>
    <property type="match status" value="1"/>
</dbReference>
<dbReference type="PROSITE" id="PS50979">
    <property type="entry name" value="BC"/>
    <property type="match status" value="1"/>
</dbReference>
<keyword evidence="13" id="KW-1185">Reference proteome</keyword>
<dbReference type="PROSITE" id="PS00188">
    <property type="entry name" value="BIOTIN"/>
    <property type="match status" value="1"/>
</dbReference>
<dbReference type="CDD" id="cd06850">
    <property type="entry name" value="biotinyl_domain"/>
    <property type="match status" value="1"/>
</dbReference>
<dbReference type="PROSITE" id="PS50968">
    <property type="entry name" value="BIOTINYL_LIPOYL"/>
    <property type="match status" value="1"/>
</dbReference>
<dbReference type="SUPFAM" id="SSF52440">
    <property type="entry name" value="PreATP-grasp domain"/>
    <property type="match status" value="1"/>
</dbReference>